<reference evidence="3" key="1">
    <citation type="journal article" date="2019" name="Int. J. Syst. Evol. Microbiol.">
        <title>The Global Catalogue of Microorganisms (GCM) 10K type strain sequencing project: providing services to taxonomists for standard genome sequencing and annotation.</title>
        <authorList>
            <consortium name="The Broad Institute Genomics Platform"/>
            <consortium name="The Broad Institute Genome Sequencing Center for Infectious Disease"/>
            <person name="Wu L."/>
            <person name="Ma J."/>
        </authorList>
    </citation>
    <scope>NUCLEOTIDE SEQUENCE [LARGE SCALE GENOMIC DNA]</scope>
    <source>
        <strain evidence="3">CGMCC 4.7382</strain>
    </source>
</reference>
<name>A0ABW2KGU6_9ACTN</name>
<dbReference type="Proteomes" id="UP001596540">
    <property type="component" value="Unassembled WGS sequence"/>
</dbReference>
<proteinExistence type="predicted"/>
<gene>
    <name evidence="2" type="ORF">ACFQRF_12060</name>
</gene>
<organism evidence="2 3">
    <name type="scientific">Marinactinospora rubrisoli</name>
    <dbReference type="NCBI Taxonomy" id="2715399"/>
    <lineage>
        <taxon>Bacteria</taxon>
        <taxon>Bacillati</taxon>
        <taxon>Actinomycetota</taxon>
        <taxon>Actinomycetes</taxon>
        <taxon>Streptosporangiales</taxon>
        <taxon>Nocardiopsidaceae</taxon>
        <taxon>Marinactinospora</taxon>
    </lineage>
</organism>
<dbReference type="EMBL" id="JBHTBH010000005">
    <property type="protein sequence ID" value="MFC7328476.1"/>
    <property type="molecule type" value="Genomic_DNA"/>
</dbReference>
<protein>
    <submittedName>
        <fullName evidence="2">DUF397 domain-containing protein</fullName>
    </submittedName>
</protein>
<feature type="domain" description="DUF397" evidence="1">
    <location>
        <begin position="6"/>
        <end position="58"/>
    </location>
</feature>
<keyword evidence="3" id="KW-1185">Reference proteome</keyword>
<comment type="caution">
    <text evidence="2">The sequence shown here is derived from an EMBL/GenBank/DDBJ whole genome shotgun (WGS) entry which is preliminary data.</text>
</comment>
<evidence type="ECO:0000259" key="1">
    <source>
        <dbReference type="Pfam" id="PF04149"/>
    </source>
</evidence>
<evidence type="ECO:0000313" key="3">
    <source>
        <dbReference type="Proteomes" id="UP001596540"/>
    </source>
</evidence>
<dbReference type="InterPro" id="IPR007278">
    <property type="entry name" value="DUF397"/>
</dbReference>
<dbReference type="Pfam" id="PF04149">
    <property type="entry name" value="DUF397"/>
    <property type="match status" value="1"/>
</dbReference>
<sequence>MIIESTWHKSSYSRAETNCLEAAYMTTGGAVVRDTQNRSLGYLEFSAMEWSAFLVEVKSCDL</sequence>
<accession>A0ABW2KGU6</accession>
<evidence type="ECO:0000313" key="2">
    <source>
        <dbReference type="EMBL" id="MFC7328476.1"/>
    </source>
</evidence>
<dbReference type="RefSeq" id="WP_379871135.1">
    <property type="nucleotide sequence ID" value="NZ_JBHTBH010000005.1"/>
</dbReference>